<accession>A0A5C5U5Y3</accession>
<comment type="caution">
    <text evidence="2">The sequence shown here is derived from an EMBL/GenBank/DDBJ whole genome shotgun (WGS) entry which is preliminary data.</text>
</comment>
<evidence type="ECO:0000313" key="3">
    <source>
        <dbReference type="Proteomes" id="UP000315949"/>
    </source>
</evidence>
<dbReference type="OrthoDB" id="9180406at2"/>
<evidence type="ECO:0000313" key="2">
    <source>
        <dbReference type="EMBL" id="TWT21761.1"/>
    </source>
</evidence>
<reference evidence="2 3" key="1">
    <citation type="submission" date="2019-07" db="EMBL/GenBank/DDBJ databases">
        <title>Luteimonas sp. YD-1 nov., isolated from acidic soil.</title>
        <authorList>
            <person name="Zhou J."/>
        </authorList>
    </citation>
    <scope>NUCLEOTIDE SEQUENCE [LARGE SCALE GENOMIC DNA]</scope>
    <source>
        <strain evidence="2 3">YD-1</strain>
    </source>
</reference>
<proteinExistence type="predicted"/>
<keyword evidence="1" id="KW-0472">Membrane</keyword>
<evidence type="ECO:0000256" key="1">
    <source>
        <dbReference type="SAM" id="Phobius"/>
    </source>
</evidence>
<organism evidence="2 3">
    <name type="scientific">Luteimonas wenzhouensis</name>
    <dbReference type="NCBI Taxonomy" id="2599615"/>
    <lineage>
        <taxon>Bacteria</taxon>
        <taxon>Pseudomonadati</taxon>
        <taxon>Pseudomonadota</taxon>
        <taxon>Gammaproteobacteria</taxon>
        <taxon>Lysobacterales</taxon>
        <taxon>Lysobacteraceae</taxon>
        <taxon>Luteimonas</taxon>
    </lineage>
</organism>
<feature type="transmembrane region" description="Helical" evidence="1">
    <location>
        <begin position="64"/>
        <end position="82"/>
    </location>
</feature>
<sequence>MTPVPQRPVALWPLPLSVAVLFTVAAHLALWLSIRDGWIEACVPYVEGCTSISRAARHGLGNHVFRLMVLPCAALVGLHWWLAARWLGRGAAVVAWMGAAAAMALALYAAFLGTEGEAYRFLRRYGVVCFFGFGYLAQLVFLARLRAGGQGGAPVCAMLAVALLMLALGLANVATGALVDDGRLKDRIENVLEWHLGWLLAAWYLLHAWLWRRLGVALAFAPPPPRR</sequence>
<dbReference type="Proteomes" id="UP000315949">
    <property type="component" value="Unassembled WGS sequence"/>
</dbReference>
<gene>
    <name evidence="2" type="ORF">FQY79_01100</name>
</gene>
<protein>
    <recommendedName>
        <fullName evidence="4">DUF998 domain-containing protein</fullName>
    </recommendedName>
</protein>
<feature type="transmembrane region" description="Helical" evidence="1">
    <location>
        <begin position="12"/>
        <end position="32"/>
    </location>
</feature>
<keyword evidence="3" id="KW-1185">Reference proteome</keyword>
<keyword evidence="1" id="KW-1133">Transmembrane helix</keyword>
<feature type="transmembrane region" description="Helical" evidence="1">
    <location>
        <begin position="125"/>
        <end position="145"/>
    </location>
</feature>
<keyword evidence="1" id="KW-0812">Transmembrane</keyword>
<dbReference type="AlphaFoldDB" id="A0A5C5U5Y3"/>
<name>A0A5C5U5Y3_9GAMM</name>
<dbReference type="EMBL" id="VOHE01000001">
    <property type="protein sequence ID" value="TWT21761.1"/>
    <property type="molecule type" value="Genomic_DNA"/>
</dbReference>
<evidence type="ECO:0008006" key="4">
    <source>
        <dbReference type="Google" id="ProtNLM"/>
    </source>
</evidence>
<feature type="transmembrane region" description="Helical" evidence="1">
    <location>
        <begin position="191"/>
        <end position="210"/>
    </location>
</feature>
<feature type="transmembrane region" description="Helical" evidence="1">
    <location>
        <begin position="157"/>
        <end position="179"/>
    </location>
</feature>
<feature type="transmembrane region" description="Helical" evidence="1">
    <location>
        <begin position="94"/>
        <end position="113"/>
    </location>
</feature>
<dbReference type="RefSeq" id="WP_146309965.1">
    <property type="nucleotide sequence ID" value="NZ_VOHE01000001.1"/>
</dbReference>